<accession>A0A238WUD4</accession>
<gene>
    <name evidence="2" type="ORF">SAMN06264855_11027</name>
</gene>
<reference evidence="2 3" key="1">
    <citation type="submission" date="2017-06" db="EMBL/GenBank/DDBJ databases">
        <authorList>
            <person name="Kim H.J."/>
            <person name="Triplett B.A."/>
        </authorList>
    </citation>
    <scope>NUCLEOTIDE SEQUENCE [LARGE SCALE GENOMIC DNA]</scope>
    <source>
        <strain evidence="2 3">DSM 8800</strain>
    </source>
</reference>
<dbReference type="SUPFAM" id="SSF46785">
    <property type="entry name" value="Winged helix' DNA-binding domain"/>
    <property type="match status" value="1"/>
</dbReference>
<dbReference type="Gene3D" id="1.10.10.10">
    <property type="entry name" value="Winged helix-like DNA-binding domain superfamily/Winged helix DNA-binding domain"/>
    <property type="match status" value="1"/>
</dbReference>
<dbReference type="EMBL" id="FZNQ01000010">
    <property type="protein sequence ID" value="SNR49854.1"/>
    <property type="molecule type" value="Genomic_DNA"/>
</dbReference>
<dbReference type="GO" id="GO:0003677">
    <property type="term" value="F:DNA binding"/>
    <property type="evidence" value="ECO:0007669"/>
    <property type="project" value="InterPro"/>
</dbReference>
<dbReference type="AlphaFoldDB" id="A0A238WUD4"/>
<keyword evidence="3" id="KW-1185">Reference proteome</keyword>
<sequence>MAQSVERALIVMEIMDKYQRVGEPVSVSEVEDKVDFSEDTVRRRLDDLVKRGWAYKKGEFYFPMFQLGKSGFYKPDKADFS</sequence>
<dbReference type="GO" id="GO:0006355">
    <property type="term" value="P:regulation of DNA-templated transcription"/>
    <property type="evidence" value="ECO:0007669"/>
    <property type="project" value="InterPro"/>
</dbReference>
<proteinExistence type="predicted"/>
<evidence type="ECO:0000313" key="3">
    <source>
        <dbReference type="Proteomes" id="UP000198397"/>
    </source>
</evidence>
<dbReference type="Proteomes" id="UP000198397">
    <property type="component" value="Unassembled WGS sequence"/>
</dbReference>
<evidence type="ECO:0000313" key="2">
    <source>
        <dbReference type="EMBL" id="SNR49854.1"/>
    </source>
</evidence>
<protein>
    <recommendedName>
        <fullName evidence="1">HTH iclR-type domain-containing protein</fullName>
    </recommendedName>
</protein>
<organism evidence="2 3">
    <name type="scientific">Halorubrum vacuolatum</name>
    <name type="common">Natronobacterium vacuolatum</name>
    <dbReference type="NCBI Taxonomy" id="63740"/>
    <lineage>
        <taxon>Archaea</taxon>
        <taxon>Methanobacteriati</taxon>
        <taxon>Methanobacteriota</taxon>
        <taxon>Stenosarchaea group</taxon>
        <taxon>Halobacteria</taxon>
        <taxon>Halobacteriales</taxon>
        <taxon>Haloferacaceae</taxon>
        <taxon>Halorubrum</taxon>
    </lineage>
</organism>
<dbReference type="InterPro" id="IPR036390">
    <property type="entry name" value="WH_DNA-bd_sf"/>
</dbReference>
<feature type="domain" description="HTH iclR-type" evidence="1">
    <location>
        <begin position="2"/>
        <end position="69"/>
    </location>
</feature>
<dbReference type="PROSITE" id="PS51077">
    <property type="entry name" value="HTH_ICLR"/>
    <property type="match status" value="1"/>
</dbReference>
<evidence type="ECO:0000259" key="1">
    <source>
        <dbReference type="PROSITE" id="PS51077"/>
    </source>
</evidence>
<dbReference type="InterPro" id="IPR005471">
    <property type="entry name" value="Tscrpt_reg_IclR_N"/>
</dbReference>
<dbReference type="RefSeq" id="WP_089384984.1">
    <property type="nucleotide sequence ID" value="NZ_FZNQ01000010.1"/>
</dbReference>
<name>A0A238WUD4_HALVU</name>
<dbReference type="InterPro" id="IPR036388">
    <property type="entry name" value="WH-like_DNA-bd_sf"/>
</dbReference>